<dbReference type="RefSeq" id="WP_134523043.1">
    <property type="nucleotide sequence ID" value="NZ_GG692719.1"/>
</dbReference>
<sequence>MNKVSVIMPCYNDGQYIMEAIDSVRQQTYKDWELIIVDDGSDDEETIRIIDSIQDENIKIYHTNHLHPAGARNYGIERANGIYILPVDSDDKIEKTYMEKAVKKIESNDKIGVVYCEADLFGEKTGKWQLPQYSFDKMLLDNIVFVTALFYKKDWESVGGFNTNMEAGMEDYDFWLGILELGKEIYQIPEILFHYRIKPVSRTTGFQSDYIQIQKVYRQIYDNHKHFYKIHQEDYDKILRDALIEQIAIRSKYEKQFEKIERYYRIPIVRKVLKKLI</sequence>
<dbReference type="GeneID" id="61432083"/>
<dbReference type="PANTHER" id="PTHR43685:SF2">
    <property type="entry name" value="GLYCOSYLTRANSFERASE 2-LIKE DOMAIN-CONTAINING PROTEIN"/>
    <property type="match status" value="1"/>
</dbReference>
<proteinExistence type="predicted"/>
<evidence type="ECO:0000313" key="3">
    <source>
        <dbReference type="Proteomes" id="UP000294398"/>
    </source>
</evidence>
<dbReference type="InterPro" id="IPR001173">
    <property type="entry name" value="Glyco_trans_2-like"/>
</dbReference>
<dbReference type="AlphaFoldDB" id="A0AAQ2UB96"/>
<dbReference type="InterPro" id="IPR029044">
    <property type="entry name" value="Nucleotide-diphossugar_trans"/>
</dbReference>
<dbReference type="EC" id="2.4.1.212" evidence="2"/>
<gene>
    <name evidence="2" type="primary">hyaD_1</name>
    <name evidence="2" type="ORF">RIL182_00798</name>
</gene>
<keyword evidence="2" id="KW-0808">Transferase</keyword>
<dbReference type="Gene3D" id="3.90.550.10">
    <property type="entry name" value="Spore Coat Polysaccharide Biosynthesis Protein SpsA, Chain A"/>
    <property type="match status" value="1"/>
</dbReference>
<reference evidence="2 3" key="1">
    <citation type="submission" date="2018-09" db="EMBL/GenBank/DDBJ databases">
        <authorList>
            <person name="Petit M.-A."/>
            <person name="Lossouarn J."/>
        </authorList>
    </citation>
    <scope>NUCLEOTIDE SEQUENCE [LARGE SCALE GENOMIC DNA]</scope>
    <source>
        <strain evidence="2 3">L1-82</strain>
    </source>
</reference>
<dbReference type="Proteomes" id="UP000294398">
    <property type="component" value="Chromosome"/>
</dbReference>
<dbReference type="InterPro" id="IPR050834">
    <property type="entry name" value="Glycosyltransf_2"/>
</dbReference>
<dbReference type="SUPFAM" id="SSF53448">
    <property type="entry name" value="Nucleotide-diphospho-sugar transferases"/>
    <property type="match status" value="1"/>
</dbReference>
<keyword evidence="3" id="KW-1185">Reference proteome</keyword>
<name>A0AAQ2UB96_9FIRM</name>
<dbReference type="Pfam" id="PF00535">
    <property type="entry name" value="Glycos_transf_2"/>
    <property type="match status" value="1"/>
</dbReference>
<dbReference type="GO" id="GO:0050501">
    <property type="term" value="F:hyaluronan synthase activity"/>
    <property type="evidence" value="ECO:0007669"/>
    <property type="project" value="UniProtKB-EC"/>
</dbReference>
<dbReference type="EMBL" id="LR027880">
    <property type="protein sequence ID" value="VCV20936.1"/>
    <property type="molecule type" value="Genomic_DNA"/>
</dbReference>
<protein>
    <submittedName>
        <fullName evidence="2">Hyaluronan synthase</fullName>
        <ecNumber evidence="2">2.4.1.212</ecNumber>
    </submittedName>
</protein>
<feature type="domain" description="Glycosyltransferase 2-like" evidence="1">
    <location>
        <begin position="5"/>
        <end position="133"/>
    </location>
</feature>
<evidence type="ECO:0000259" key="1">
    <source>
        <dbReference type="Pfam" id="PF00535"/>
    </source>
</evidence>
<organism evidence="2 3">
    <name type="scientific">Roseburia intestinalis L1-82</name>
    <dbReference type="NCBI Taxonomy" id="536231"/>
    <lineage>
        <taxon>Bacteria</taxon>
        <taxon>Bacillati</taxon>
        <taxon>Bacillota</taxon>
        <taxon>Clostridia</taxon>
        <taxon>Lachnospirales</taxon>
        <taxon>Lachnospiraceae</taxon>
        <taxon>Roseburia</taxon>
    </lineage>
</organism>
<keyword evidence="2" id="KW-0328">Glycosyltransferase</keyword>
<evidence type="ECO:0000313" key="2">
    <source>
        <dbReference type="EMBL" id="VCV20936.1"/>
    </source>
</evidence>
<dbReference type="PANTHER" id="PTHR43685">
    <property type="entry name" value="GLYCOSYLTRANSFERASE"/>
    <property type="match status" value="1"/>
</dbReference>
<accession>A0AAQ2UB96</accession>